<keyword evidence="3" id="KW-0862">Zinc</keyword>
<dbReference type="AlphaFoldDB" id="A0A016V8L8"/>
<evidence type="ECO:0000256" key="3">
    <source>
        <dbReference type="ARBA" id="ARBA00022833"/>
    </source>
</evidence>
<keyword evidence="6" id="KW-1185">Reference proteome</keyword>
<organism evidence="5 6">
    <name type="scientific">Ancylostoma ceylanicum</name>
    <dbReference type="NCBI Taxonomy" id="53326"/>
    <lineage>
        <taxon>Eukaryota</taxon>
        <taxon>Metazoa</taxon>
        <taxon>Ecdysozoa</taxon>
        <taxon>Nematoda</taxon>
        <taxon>Chromadorea</taxon>
        <taxon>Rhabditida</taxon>
        <taxon>Rhabditina</taxon>
        <taxon>Rhabditomorpha</taxon>
        <taxon>Strongyloidea</taxon>
        <taxon>Ancylostomatidae</taxon>
        <taxon>Ancylostomatinae</taxon>
        <taxon>Ancylostoma</taxon>
    </lineage>
</organism>
<dbReference type="Pfam" id="PF04500">
    <property type="entry name" value="FLYWCH"/>
    <property type="match status" value="1"/>
</dbReference>
<name>A0A016V8L8_9BILA</name>
<protein>
    <recommendedName>
        <fullName evidence="4">FLYWCH-type domain-containing protein</fullName>
    </recommendedName>
</protein>
<gene>
    <name evidence="5" type="primary">Acey_s0015.g2744</name>
    <name evidence="5" type="synonym">Acey-peb-1</name>
    <name evidence="5" type="ORF">Y032_0015g2744</name>
</gene>
<keyword evidence="1" id="KW-0479">Metal-binding</keyword>
<evidence type="ECO:0000259" key="4">
    <source>
        <dbReference type="Pfam" id="PF04500"/>
    </source>
</evidence>
<dbReference type="InterPro" id="IPR007588">
    <property type="entry name" value="Znf_FLYWCH"/>
</dbReference>
<dbReference type="Gene3D" id="2.20.25.240">
    <property type="match status" value="1"/>
</dbReference>
<accession>A0A016V8L8</accession>
<dbReference type="GO" id="GO:0008270">
    <property type="term" value="F:zinc ion binding"/>
    <property type="evidence" value="ECO:0007669"/>
    <property type="project" value="UniProtKB-KW"/>
</dbReference>
<evidence type="ECO:0000313" key="5">
    <source>
        <dbReference type="EMBL" id="EYC23611.1"/>
    </source>
</evidence>
<evidence type="ECO:0000256" key="1">
    <source>
        <dbReference type="ARBA" id="ARBA00022723"/>
    </source>
</evidence>
<dbReference type="EMBL" id="JARK01001351">
    <property type="protein sequence ID" value="EYC23611.1"/>
    <property type="molecule type" value="Genomic_DNA"/>
</dbReference>
<proteinExistence type="predicted"/>
<keyword evidence="2" id="KW-0863">Zinc-finger</keyword>
<evidence type="ECO:0000313" key="6">
    <source>
        <dbReference type="Proteomes" id="UP000024635"/>
    </source>
</evidence>
<evidence type="ECO:0000256" key="2">
    <source>
        <dbReference type="ARBA" id="ARBA00022771"/>
    </source>
</evidence>
<reference evidence="6" key="1">
    <citation type="journal article" date="2015" name="Nat. Genet.">
        <title>The genome and transcriptome of the zoonotic hookworm Ancylostoma ceylanicum identify infection-specific gene families.</title>
        <authorList>
            <person name="Schwarz E.M."/>
            <person name="Hu Y."/>
            <person name="Antoshechkin I."/>
            <person name="Miller M.M."/>
            <person name="Sternberg P.W."/>
            <person name="Aroian R.V."/>
        </authorList>
    </citation>
    <scope>NUCLEOTIDE SEQUENCE</scope>
    <source>
        <strain evidence="6">HY135</strain>
    </source>
</reference>
<comment type="caution">
    <text evidence="5">The sequence shown here is derived from an EMBL/GenBank/DDBJ whole genome shotgun (WGS) entry which is preliminary data.</text>
</comment>
<feature type="domain" description="FLYWCH-type" evidence="4">
    <location>
        <begin position="54"/>
        <end position="120"/>
    </location>
</feature>
<sequence length="409" mass="45353">MLGIEKAGSSDLSSSSTETSAISPISMISIPSSPDKDKKKVAFVRYNPDIPQIVTSFKGYQKLMFQGYRYNIYQVMPERNFKSWRCVCAKKIPDNGSWCKCRAETTMDDQRAVTKGEHNHPPKHLLAELEFIKSQLFMAALENPDLDAGDLVNQACDYLSHGVEFENKESLRKSIQLARSRVGKPRKPRARPVNPQKRKLMMFDGLDDILKTEEDDDYPMQVMNDNIMASLMKVPKTDRSDTPCDVGLPLFNNGLSMVKPESPFRQTAAVPPQPKPVNDLPNSLLQANLLNGMTAPWLSGVDQDTMSLFWANILSPGSMDVLTTFAALSKPVMAPQPKREIPVTAVASSRDNVPLQLNFSSPSPPKMDAGCQTVEDIKVSQCLSSGCGCRIVRVCCCESNTCHNRQALC</sequence>
<dbReference type="OrthoDB" id="5820059at2759"/>
<dbReference type="Proteomes" id="UP000024635">
    <property type="component" value="Unassembled WGS sequence"/>
</dbReference>